<dbReference type="PROSITE" id="PS51228">
    <property type="entry name" value="ACB_2"/>
    <property type="match status" value="1"/>
</dbReference>
<organism evidence="3 4">
    <name type="scientific">Joostella atrarenae</name>
    <dbReference type="NCBI Taxonomy" id="679257"/>
    <lineage>
        <taxon>Bacteria</taxon>
        <taxon>Pseudomonadati</taxon>
        <taxon>Bacteroidota</taxon>
        <taxon>Flavobacteriia</taxon>
        <taxon>Flavobacteriales</taxon>
        <taxon>Flavobacteriaceae</taxon>
        <taxon>Joostella</taxon>
    </lineage>
</organism>
<keyword evidence="4" id="KW-1185">Reference proteome</keyword>
<proteinExistence type="predicted"/>
<dbReference type="Gene3D" id="1.20.80.10">
    <property type="match status" value="1"/>
</dbReference>
<feature type="domain" description="FERM" evidence="1">
    <location>
        <begin position="1"/>
        <end position="86"/>
    </location>
</feature>
<dbReference type="Pfam" id="PF00887">
    <property type="entry name" value="ACBP"/>
    <property type="match status" value="1"/>
</dbReference>
<dbReference type="InterPro" id="IPR000582">
    <property type="entry name" value="Acyl-CoA-binding_protein"/>
</dbReference>
<gene>
    <name evidence="3" type="ORF">JM658_13620</name>
</gene>
<dbReference type="Proteomes" id="UP000829517">
    <property type="component" value="Unassembled WGS sequence"/>
</dbReference>
<reference evidence="3 4" key="1">
    <citation type="submission" date="2021-01" db="EMBL/GenBank/DDBJ databases">
        <title>Genome sequencing of Joostella atrarenae M1-2 (= KCTC 23194).</title>
        <authorList>
            <person name="Zakaria M.R."/>
            <person name="Lam M.Q."/>
            <person name="Chong C.S."/>
        </authorList>
    </citation>
    <scope>NUCLEOTIDE SEQUENCE [LARGE SCALE GENOMIC DNA]</scope>
    <source>
        <strain evidence="3 4">M1-2</strain>
    </source>
</reference>
<dbReference type="SUPFAM" id="SSF47027">
    <property type="entry name" value="Acyl-CoA binding protein"/>
    <property type="match status" value="1"/>
</dbReference>
<dbReference type="PROSITE" id="PS50057">
    <property type="entry name" value="FERM_3"/>
    <property type="match status" value="1"/>
</dbReference>
<evidence type="ECO:0000313" key="3">
    <source>
        <dbReference type="EMBL" id="MCF8715869.1"/>
    </source>
</evidence>
<accession>A0ABS9J616</accession>
<evidence type="ECO:0000313" key="4">
    <source>
        <dbReference type="Proteomes" id="UP000829517"/>
    </source>
</evidence>
<evidence type="ECO:0000259" key="2">
    <source>
        <dbReference type="PROSITE" id="PS51228"/>
    </source>
</evidence>
<dbReference type="InterPro" id="IPR035984">
    <property type="entry name" value="Acyl-CoA-binding_sf"/>
</dbReference>
<dbReference type="InterPro" id="IPR014352">
    <property type="entry name" value="FERM/acyl-CoA-bd_prot_sf"/>
</dbReference>
<evidence type="ECO:0000259" key="1">
    <source>
        <dbReference type="PROSITE" id="PS50057"/>
    </source>
</evidence>
<comment type="caution">
    <text evidence="3">The sequence shown here is derived from an EMBL/GenBank/DDBJ whole genome shotgun (WGS) entry which is preliminary data.</text>
</comment>
<dbReference type="RefSeq" id="WP_236959831.1">
    <property type="nucleotide sequence ID" value="NZ_JAETXX010000010.1"/>
</dbReference>
<name>A0ABS9J616_9FLAO</name>
<feature type="domain" description="ACB" evidence="2">
    <location>
        <begin position="6"/>
        <end position="86"/>
    </location>
</feature>
<sequence length="86" mass="10145">MNSEELNKEFEEAVNRVNNYESLFPADFLLRLYAYYKKATQNSEPPSSKRSIINAFKANALFQARGMTEDEAKEKYVKLVKEYFNY</sequence>
<dbReference type="InterPro" id="IPR000299">
    <property type="entry name" value="FERM_domain"/>
</dbReference>
<dbReference type="EMBL" id="JAETXX010000010">
    <property type="protein sequence ID" value="MCF8715869.1"/>
    <property type="molecule type" value="Genomic_DNA"/>
</dbReference>
<dbReference type="PRINTS" id="PR00689">
    <property type="entry name" value="ACOABINDINGP"/>
</dbReference>
<protein>
    <submittedName>
        <fullName evidence="3">Acyl-CoA-binding protein</fullName>
    </submittedName>
</protein>